<dbReference type="GO" id="GO:0005886">
    <property type="term" value="C:plasma membrane"/>
    <property type="evidence" value="ECO:0007669"/>
    <property type="project" value="UniProtKB-SubCell"/>
</dbReference>
<dbReference type="Proteomes" id="UP000254626">
    <property type="component" value="Unassembled WGS sequence"/>
</dbReference>
<comment type="subcellular location">
    <subcellularLocation>
        <location evidence="2">Cell membrane</location>
        <topology evidence="2">Multi-pass membrane protein</topology>
    </subcellularLocation>
</comment>
<evidence type="ECO:0000313" key="12">
    <source>
        <dbReference type="Proteomes" id="UP000254626"/>
    </source>
</evidence>
<proteinExistence type="predicted"/>
<dbReference type="PANTHER" id="PTHR45138:SF9">
    <property type="entry name" value="DIGUANYLATE CYCLASE DGCM-RELATED"/>
    <property type="match status" value="1"/>
</dbReference>
<evidence type="ECO:0000256" key="8">
    <source>
        <dbReference type="ARBA" id="ARBA00034247"/>
    </source>
</evidence>
<feature type="transmembrane region" description="Helical" evidence="9">
    <location>
        <begin position="267"/>
        <end position="286"/>
    </location>
</feature>
<feature type="transmembrane region" description="Helical" evidence="9">
    <location>
        <begin position="218"/>
        <end position="237"/>
    </location>
</feature>
<dbReference type="InterPro" id="IPR000160">
    <property type="entry name" value="GGDEF_dom"/>
</dbReference>
<evidence type="ECO:0000256" key="4">
    <source>
        <dbReference type="ARBA" id="ARBA00022475"/>
    </source>
</evidence>
<dbReference type="Pfam" id="PF05231">
    <property type="entry name" value="MASE1"/>
    <property type="match status" value="1"/>
</dbReference>
<dbReference type="GO" id="GO:0043709">
    <property type="term" value="P:cell adhesion involved in single-species biofilm formation"/>
    <property type="evidence" value="ECO:0007669"/>
    <property type="project" value="TreeGrafter"/>
</dbReference>
<evidence type="ECO:0000256" key="9">
    <source>
        <dbReference type="SAM" id="Phobius"/>
    </source>
</evidence>
<organism evidence="11 12">
    <name type="scientific">Vibrio fluvialis</name>
    <dbReference type="NCBI Taxonomy" id="676"/>
    <lineage>
        <taxon>Bacteria</taxon>
        <taxon>Pseudomonadati</taxon>
        <taxon>Pseudomonadota</taxon>
        <taxon>Gammaproteobacteria</taxon>
        <taxon>Vibrionales</taxon>
        <taxon>Vibrionaceae</taxon>
        <taxon>Vibrio</taxon>
    </lineage>
</organism>
<feature type="transmembrane region" description="Helical" evidence="9">
    <location>
        <begin position="56"/>
        <end position="79"/>
    </location>
</feature>
<feature type="transmembrane region" description="Helical" evidence="9">
    <location>
        <begin position="18"/>
        <end position="36"/>
    </location>
</feature>
<dbReference type="AlphaFoldDB" id="A0AAX2LWX3"/>
<dbReference type="PROSITE" id="PS50887">
    <property type="entry name" value="GGDEF"/>
    <property type="match status" value="1"/>
</dbReference>
<dbReference type="Gene3D" id="3.30.70.270">
    <property type="match status" value="1"/>
</dbReference>
<dbReference type="CDD" id="cd01949">
    <property type="entry name" value="GGDEF"/>
    <property type="match status" value="1"/>
</dbReference>
<gene>
    <name evidence="11" type="primary">adrA_8</name>
    <name evidence="11" type="ORF">NCTC11327_04309</name>
</gene>
<keyword evidence="11" id="KW-0808">Transferase</keyword>
<name>A0AAX2LWX3_VIBFL</name>
<dbReference type="GeneID" id="29383744"/>
<dbReference type="SMART" id="SM00267">
    <property type="entry name" value="GGDEF"/>
    <property type="match status" value="1"/>
</dbReference>
<feature type="transmembrane region" description="Helical" evidence="9">
    <location>
        <begin position="91"/>
        <end position="111"/>
    </location>
</feature>
<feature type="transmembrane region" description="Helical" evidence="9">
    <location>
        <begin position="244"/>
        <end position="261"/>
    </location>
</feature>
<evidence type="ECO:0000259" key="10">
    <source>
        <dbReference type="PROSITE" id="PS50887"/>
    </source>
</evidence>
<evidence type="ECO:0000256" key="3">
    <source>
        <dbReference type="ARBA" id="ARBA00012528"/>
    </source>
</evidence>
<keyword evidence="11" id="KW-0548">Nucleotidyltransferase</keyword>
<dbReference type="InterPro" id="IPR050469">
    <property type="entry name" value="Diguanylate_Cyclase"/>
</dbReference>
<dbReference type="InterPro" id="IPR007895">
    <property type="entry name" value="MASE1"/>
</dbReference>
<dbReference type="EC" id="2.7.7.65" evidence="3"/>
<dbReference type="GO" id="GO:1902201">
    <property type="term" value="P:negative regulation of bacterial-type flagellum-dependent cell motility"/>
    <property type="evidence" value="ECO:0007669"/>
    <property type="project" value="TreeGrafter"/>
</dbReference>
<evidence type="ECO:0000256" key="7">
    <source>
        <dbReference type="ARBA" id="ARBA00023136"/>
    </source>
</evidence>
<reference evidence="11 12" key="1">
    <citation type="submission" date="2018-06" db="EMBL/GenBank/DDBJ databases">
        <authorList>
            <consortium name="Pathogen Informatics"/>
            <person name="Doyle S."/>
        </authorList>
    </citation>
    <scope>NUCLEOTIDE SEQUENCE [LARGE SCALE GENOMIC DNA]</scope>
    <source>
        <strain evidence="11 12">NCTC11327</strain>
    </source>
</reference>
<evidence type="ECO:0000256" key="1">
    <source>
        <dbReference type="ARBA" id="ARBA00001946"/>
    </source>
</evidence>
<dbReference type="PANTHER" id="PTHR45138">
    <property type="entry name" value="REGULATORY COMPONENTS OF SENSORY TRANSDUCTION SYSTEM"/>
    <property type="match status" value="1"/>
</dbReference>
<keyword evidence="4" id="KW-1003">Cell membrane</keyword>
<dbReference type="InterPro" id="IPR043128">
    <property type="entry name" value="Rev_trsase/Diguanyl_cyclase"/>
</dbReference>
<keyword evidence="6 9" id="KW-1133">Transmembrane helix</keyword>
<accession>A0AAX2LWX3</accession>
<keyword evidence="7 9" id="KW-0472">Membrane</keyword>
<feature type="transmembrane region" description="Helical" evidence="9">
    <location>
        <begin position="168"/>
        <end position="192"/>
    </location>
</feature>
<feature type="domain" description="GGDEF" evidence="10">
    <location>
        <begin position="355"/>
        <end position="482"/>
    </location>
</feature>
<feature type="transmembrane region" description="Helical" evidence="9">
    <location>
        <begin position="298"/>
        <end position="316"/>
    </location>
</feature>
<dbReference type="GO" id="GO:0052621">
    <property type="term" value="F:diguanylate cyclase activity"/>
    <property type="evidence" value="ECO:0007669"/>
    <property type="project" value="UniProtKB-EC"/>
</dbReference>
<sequence>MAVNQDVLSIYDKWMRSISLRPILVACAWLIMWRAAALMEYEPHVSVWFPPSGVTFAIFLVLGWSYLPVLILCSITATFWENSIYGANQSFTTLVSTGLLFAGIHSFAYWLGASLLKQISAEQDTVKVPNLILLFLILAVCSSLVAAIGGSTALAMTGIIDYSDIMQLWVPWWVGDLIGVVVITPLIVSILGKFYPSEGRWLIKHFKPLLDDLPLKPFIYKLITAGLILLSISMLVAAYPSSQIVFMVFFLGIAQMWIVFTETASRSFISLAVLSTLTAVLVDVLGLSERAMVYQFTIYLLAANTYFGLWVPHILVDNQKLRRLSEQDILTDVQTRQFFIRNVHDEVVRARRYNQPISMILFDIDKFKVINDNYGHIIGDKVLIAIANLVKQEIRPSDKIGRFGGDEFMLLLPGDDLPGALQVAERLCEAIGKLRVPGMSDIVTCSFGVTEIKDNDNFVSAFEQADKLLLEAKKEGRHRVKS</sequence>
<dbReference type="EMBL" id="UHIP01000002">
    <property type="protein sequence ID" value="SUQ27434.1"/>
    <property type="molecule type" value="Genomic_DNA"/>
</dbReference>
<dbReference type="InterPro" id="IPR029787">
    <property type="entry name" value="Nucleotide_cyclase"/>
</dbReference>
<dbReference type="NCBIfam" id="TIGR00254">
    <property type="entry name" value="GGDEF"/>
    <property type="match status" value="1"/>
</dbReference>
<evidence type="ECO:0000256" key="2">
    <source>
        <dbReference type="ARBA" id="ARBA00004651"/>
    </source>
</evidence>
<keyword evidence="5 9" id="KW-0812">Transmembrane</keyword>
<dbReference type="Pfam" id="PF00990">
    <property type="entry name" value="GGDEF"/>
    <property type="match status" value="1"/>
</dbReference>
<protein>
    <recommendedName>
        <fullName evidence="3">diguanylate cyclase</fullName>
        <ecNumber evidence="3">2.7.7.65</ecNumber>
    </recommendedName>
</protein>
<comment type="cofactor">
    <cofactor evidence="1">
        <name>Mg(2+)</name>
        <dbReference type="ChEBI" id="CHEBI:18420"/>
    </cofactor>
</comment>
<dbReference type="SUPFAM" id="SSF55073">
    <property type="entry name" value="Nucleotide cyclase"/>
    <property type="match status" value="1"/>
</dbReference>
<comment type="catalytic activity">
    <reaction evidence="8">
        <text>2 GTP = 3',3'-c-di-GMP + 2 diphosphate</text>
        <dbReference type="Rhea" id="RHEA:24898"/>
        <dbReference type="ChEBI" id="CHEBI:33019"/>
        <dbReference type="ChEBI" id="CHEBI:37565"/>
        <dbReference type="ChEBI" id="CHEBI:58805"/>
        <dbReference type="EC" id="2.7.7.65"/>
    </reaction>
</comment>
<dbReference type="FunFam" id="3.30.70.270:FF:000001">
    <property type="entry name" value="Diguanylate cyclase domain protein"/>
    <property type="match status" value="1"/>
</dbReference>
<evidence type="ECO:0000256" key="6">
    <source>
        <dbReference type="ARBA" id="ARBA00022989"/>
    </source>
</evidence>
<feature type="transmembrane region" description="Helical" evidence="9">
    <location>
        <begin position="131"/>
        <end position="156"/>
    </location>
</feature>
<evidence type="ECO:0000256" key="5">
    <source>
        <dbReference type="ARBA" id="ARBA00022692"/>
    </source>
</evidence>
<evidence type="ECO:0000313" key="11">
    <source>
        <dbReference type="EMBL" id="SUQ27434.1"/>
    </source>
</evidence>
<comment type="caution">
    <text evidence="11">The sequence shown here is derived from an EMBL/GenBank/DDBJ whole genome shotgun (WGS) entry which is preliminary data.</text>
</comment>
<dbReference type="RefSeq" id="WP_024375428.1">
    <property type="nucleotide sequence ID" value="NZ_CABLBX010000012.1"/>
</dbReference>